<dbReference type="OrthoDB" id="9808544at2"/>
<dbReference type="InterPro" id="IPR011970">
    <property type="entry name" value="MltB_2"/>
</dbReference>
<feature type="domain" description="Transglycosylase SLT" evidence="3">
    <location>
        <begin position="42"/>
        <end position="330"/>
    </location>
</feature>
<name>A0A2K8KE71_9RHOB</name>
<dbReference type="SUPFAM" id="SSF47090">
    <property type="entry name" value="PGBD-like"/>
    <property type="match status" value="1"/>
</dbReference>
<feature type="chain" id="PRO_5014946774" evidence="1">
    <location>
        <begin position="20"/>
        <end position="408"/>
    </location>
</feature>
<evidence type="ECO:0000256" key="1">
    <source>
        <dbReference type="SAM" id="SignalP"/>
    </source>
</evidence>
<dbReference type="KEGG" id="rbg:BG454_10765"/>
<dbReference type="InterPro" id="IPR002477">
    <property type="entry name" value="Peptidoglycan-bd-like"/>
</dbReference>
<dbReference type="InterPro" id="IPR036365">
    <property type="entry name" value="PGBD-like_sf"/>
</dbReference>
<dbReference type="Pfam" id="PF13406">
    <property type="entry name" value="SLT_2"/>
    <property type="match status" value="1"/>
</dbReference>
<dbReference type="GO" id="GO:0009253">
    <property type="term" value="P:peptidoglycan catabolic process"/>
    <property type="evidence" value="ECO:0007669"/>
    <property type="project" value="TreeGrafter"/>
</dbReference>
<reference evidence="4 5" key="1">
    <citation type="submission" date="2017-11" db="EMBL/GenBank/DDBJ databases">
        <title>Revised Sequence and Annotation of the Rhodobaca barguzinensis strain alga05 Genome.</title>
        <authorList>
            <person name="Kopejtka K."/>
            <person name="Tomasch J.M."/>
            <person name="Bunk B."/>
            <person name="Koblizek M."/>
        </authorList>
    </citation>
    <scope>NUCLEOTIDE SEQUENCE [LARGE SCALE GENOMIC DNA]</scope>
    <source>
        <strain evidence="5">alga05</strain>
    </source>
</reference>
<dbReference type="RefSeq" id="WP_071480752.1">
    <property type="nucleotide sequence ID" value="NZ_CP024899.1"/>
</dbReference>
<dbReference type="InterPro" id="IPR036366">
    <property type="entry name" value="PGBDSf"/>
</dbReference>
<sequence length="408" mass="43573">MSRVVLLVLSLSLPGCVAANVETSPRPEARAETRASAPTGDFGVWLVGFDARARAAGISQATLSQARPQMRYLPQTITLDRRQSEFGARIWDYLDSAVTTARISQGQAAMRQHSGLLSRIEARFGVPPEVVVAIWGIETSFGANRGNTPTLATLATLAKDGRRGAYFEEQLIDALKIVQAGDISPQAMIGSWAGAFGHTQFMPSSYLTYAVDFNGNGRRDVWGNDPSDALASAANYLAQRGWTRGQPWAVEVSLPSGFDLGTTGQRQSAEAWGRAGLRPAAGGALASGMSRLILPGGARGPAFLAYANYDVLKEYNISDAYVLALGHLSDRLRGAGALRGQWPRGDRALSLSERTELQRRLNALGHDTGGIDGRIGPATVAAVQAWQRSAGIPPDGYVNADLLARLRN</sequence>
<dbReference type="CDD" id="cd13399">
    <property type="entry name" value="Slt35-like"/>
    <property type="match status" value="1"/>
</dbReference>
<dbReference type="Pfam" id="PF01471">
    <property type="entry name" value="PG_binding_1"/>
    <property type="match status" value="1"/>
</dbReference>
<dbReference type="STRING" id="441209.GCA_001870665_01931"/>
<dbReference type="Proteomes" id="UP000228948">
    <property type="component" value="Chromosome"/>
</dbReference>
<dbReference type="InterPro" id="IPR023346">
    <property type="entry name" value="Lysozyme-like_dom_sf"/>
</dbReference>
<dbReference type="NCBIfam" id="TIGR02283">
    <property type="entry name" value="MltB_2"/>
    <property type="match status" value="1"/>
</dbReference>
<keyword evidence="1" id="KW-0732">Signal</keyword>
<dbReference type="AlphaFoldDB" id="A0A2K8KE71"/>
<evidence type="ECO:0000313" key="4">
    <source>
        <dbReference type="EMBL" id="ATX66233.1"/>
    </source>
</evidence>
<dbReference type="Gene3D" id="1.10.8.350">
    <property type="entry name" value="Bacterial muramidase"/>
    <property type="match status" value="1"/>
</dbReference>
<dbReference type="InterPro" id="IPR031304">
    <property type="entry name" value="SLT_2"/>
</dbReference>
<organism evidence="4 5">
    <name type="scientific">Roseinatronobacter bogoriensis subsp. barguzinensis</name>
    <dbReference type="NCBI Taxonomy" id="441209"/>
    <lineage>
        <taxon>Bacteria</taxon>
        <taxon>Pseudomonadati</taxon>
        <taxon>Pseudomonadota</taxon>
        <taxon>Alphaproteobacteria</taxon>
        <taxon>Rhodobacterales</taxon>
        <taxon>Paracoccaceae</taxon>
        <taxon>Roseinatronobacter</taxon>
    </lineage>
</organism>
<dbReference type="SUPFAM" id="SSF53955">
    <property type="entry name" value="Lysozyme-like"/>
    <property type="match status" value="1"/>
</dbReference>
<dbReference type="EMBL" id="CP024899">
    <property type="protein sequence ID" value="ATX66233.1"/>
    <property type="molecule type" value="Genomic_DNA"/>
</dbReference>
<dbReference type="PANTHER" id="PTHR30163:SF8">
    <property type="entry name" value="LYTIC MUREIN TRANSGLYCOSYLASE"/>
    <property type="match status" value="1"/>
</dbReference>
<protein>
    <submittedName>
        <fullName evidence="4">Lytic murein transglycosylase</fullName>
    </submittedName>
</protein>
<feature type="domain" description="Peptidoglycan binding-like" evidence="2">
    <location>
        <begin position="352"/>
        <end position="406"/>
    </location>
</feature>
<evidence type="ECO:0000259" key="2">
    <source>
        <dbReference type="Pfam" id="PF01471"/>
    </source>
</evidence>
<dbReference type="FunFam" id="1.10.8.350:FF:000001">
    <property type="entry name" value="Lytic murein transglycosylase B"/>
    <property type="match status" value="1"/>
</dbReference>
<dbReference type="GO" id="GO:0008933">
    <property type="term" value="F:peptidoglycan lytic transglycosylase activity"/>
    <property type="evidence" value="ECO:0007669"/>
    <property type="project" value="TreeGrafter"/>
</dbReference>
<gene>
    <name evidence="4" type="ORF">BG454_10765</name>
</gene>
<evidence type="ECO:0000259" key="3">
    <source>
        <dbReference type="Pfam" id="PF13406"/>
    </source>
</evidence>
<proteinExistence type="predicted"/>
<keyword evidence="5" id="KW-1185">Reference proteome</keyword>
<feature type="signal peptide" evidence="1">
    <location>
        <begin position="1"/>
        <end position="19"/>
    </location>
</feature>
<accession>A0A2K8KE71</accession>
<dbReference type="Gene3D" id="1.10.530.10">
    <property type="match status" value="1"/>
</dbReference>
<evidence type="ECO:0000313" key="5">
    <source>
        <dbReference type="Proteomes" id="UP000228948"/>
    </source>
</evidence>
<dbReference type="Gene3D" id="1.10.101.10">
    <property type="entry name" value="PGBD-like superfamily/PGBD"/>
    <property type="match status" value="1"/>
</dbReference>
<dbReference type="PANTHER" id="PTHR30163">
    <property type="entry name" value="MEMBRANE-BOUND LYTIC MUREIN TRANSGLYCOSYLASE B"/>
    <property type="match status" value="1"/>
</dbReference>
<dbReference type="InterPro" id="IPR043426">
    <property type="entry name" value="MltB-like"/>
</dbReference>